<organism evidence="1 2">
    <name type="scientific">Buttiauxella gaviniae ATCC 51604</name>
    <dbReference type="NCBI Taxonomy" id="1354253"/>
    <lineage>
        <taxon>Bacteria</taxon>
        <taxon>Pseudomonadati</taxon>
        <taxon>Pseudomonadota</taxon>
        <taxon>Gammaproteobacteria</taxon>
        <taxon>Enterobacterales</taxon>
        <taxon>Enterobacteriaceae</taxon>
        <taxon>Buttiauxella</taxon>
    </lineage>
</organism>
<protein>
    <submittedName>
        <fullName evidence="1">Putative phage protein</fullName>
    </submittedName>
</protein>
<sequence length="312" mass="34026">MNEKHLAQFFGLYFADAQAAGSMPTINTDEQGLIFARDLISMSTDVYMEEMPAPVALTMFAQEQGINEGAKYAGYRMYSAAGMAKIMAAFGTDMPMMSAKGKEYFALMYDFGLGYGYTYSDVMAAAMSGTPLDNILAMNTREAHERTISNLLWRGDREYQIIGFISHPNIPQVALKGGWATGDGDDIADDVSALIAAVNSSKIYETNEVHFPSKAWSKVQGKRLSGTLGTVLSFLRTSYPEVTFRKNSDLDDDGILVALANNRRNFAQATPLLFRQLPVQRSGLDLSIPCLSRSAGVITRAPLAAAKSSKVI</sequence>
<evidence type="ECO:0000313" key="2">
    <source>
        <dbReference type="Proteomes" id="UP000078504"/>
    </source>
</evidence>
<reference evidence="1 2" key="1">
    <citation type="submission" date="2016-04" db="EMBL/GenBank/DDBJ databases">
        <title>ATOL: Assembling a taxonomically balanced genome-scale reconstruction of the evolutionary history of the Enterobacteriaceae.</title>
        <authorList>
            <person name="Plunkett G.III."/>
            <person name="Neeno-Eckwall E.C."/>
            <person name="Glasner J.D."/>
            <person name="Perna N.T."/>
        </authorList>
    </citation>
    <scope>NUCLEOTIDE SEQUENCE [LARGE SCALE GENOMIC DNA]</scope>
    <source>
        <strain evidence="1 2">ATCC 51604</strain>
    </source>
</reference>
<gene>
    <name evidence="1" type="ORF">M977_04404</name>
</gene>
<dbReference type="RefSeq" id="WP_064518879.1">
    <property type="nucleotide sequence ID" value="NZ_LXEP01000044.1"/>
</dbReference>
<dbReference type="PIRSF" id="PIRSF029202">
    <property type="entry name" value="UCP029202"/>
    <property type="match status" value="1"/>
</dbReference>
<evidence type="ECO:0000313" key="1">
    <source>
        <dbReference type="EMBL" id="OAT17158.1"/>
    </source>
</evidence>
<dbReference type="AlphaFoldDB" id="A0A1B7HNG0"/>
<comment type="caution">
    <text evidence="1">The sequence shown here is derived from an EMBL/GenBank/DDBJ whole genome shotgun (WGS) entry which is preliminary data.</text>
</comment>
<dbReference type="Proteomes" id="UP000078504">
    <property type="component" value="Unassembled WGS sequence"/>
</dbReference>
<dbReference type="InterPro" id="IPR020049">
    <property type="entry name" value="Major_capsid-like"/>
</dbReference>
<dbReference type="PATRIC" id="fig|1354253.4.peg.4521"/>
<proteinExistence type="predicted"/>
<accession>A0A1B7HNG0</accession>
<dbReference type="EMBL" id="LXEP01000044">
    <property type="protein sequence ID" value="OAT17158.1"/>
    <property type="molecule type" value="Genomic_DNA"/>
</dbReference>
<dbReference type="Pfam" id="PF09950">
    <property type="entry name" value="Major_capside"/>
    <property type="match status" value="1"/>
</dbReference>
<name>A0A1B7HNG0_9ENTR</name>